<evidence type="ECO:0000256" key="3">
    <source>
        <dbReference type="ARBA" id="ARBA00022553"/>
    </source>
</evidence>
<evidence type="ECO:0000256" key="6">
    <source>
        <dbReference type="ARBA" id="ARBA00022777"/>
    </source>
</evidence>
<evidence type="ECO:0000256" key="1">
    <source>
        <dbReference type="ARBA" id="ARBA00000085"/>
    </source>
</evidence>
<dbReference type="Pfam" id="PF25323">
    <property type="entry name" value="6TM_PilS"/>
    <property type="match status" value="1"/>
</dbReference>
<comment type="caution">
    <text evidence="11">The sequence shown here is derived from an EMBL/GenBank/DDBJ whole genome shotgun (WGS) entry which is preliminary data.</text>
</comment>
<dbReference type="InterPro" id="IPR004358">
    <property type="entry name" value="Sig_transdc_His_kin-like_C"/>
</dbReference>
<sequence>MSPGFAPLDAADADRALRRELYFFTLYRLLEAALLVFFLFGPTTGLIDPPRHDLFARSVALSYLFIAALLFAFGRRGELRSQALTGIAADLFFGILAIHAMPGAGTGIALMLMFNVGAAALLLPARYGLSAAAVAVAGLIAEFLWASLASESEGRTLAEPIMFAIGYVAIATLTSILGRQMRASYDLAERRGAEAAHLGEVNELIIRRLRTGVLLVDRQGLVRLANEAAMLLLGDAAEGDEAPPIGRRSLALAAPELARRLAIWRTGGRSDESPVQLAPDLPEVVPRFTRLLAGSDQVLIFLDDTSLVSRHAESMTLATLGRFSASLAHEIRNPLAAINYAVQLLEESDDVPTAERRLLEIIRQQGVRMNGIVENVLGMARREPAKPEHVELIGFARLFVEEYLASHPLDHDTLRATGKVSRLPALIDPRQLHQVLTVLVHNALTYGRMPGEPARVSVHAYADEVGLPTIDVLDRGPGIPESVASRLFRPFFTTSSHGTGLGLYIARELCRANQATLDYVPMPGGGGCFRIRIAGGSTLRPA</sequence>
<keyword evidence="8" id="KW-0902">Two-component regulatory system</keyword>
<dbReference type="InterPro" id="IPR036890">
    <property type="entry name" value="HATPase_C_sf"/>
</dbReference>
<dbReference type="RefSeq" id="WP_386759334.1">
    <property type="nucleotide sequence ID" value="NZ_JBHRXK010000004.1"/>
</dbReference>
<keyword evidence="9" id="KW-1133">Transmembrane helix</keyword>
<evidence type="ECO:0000313" key="12">
    <source>
        <dbReference type="Proteomes" id="UP001595740"/>
    </source>
</evidence>
<keyword evidence="12" id="KW-1185">Reference proteome</keyword>
<evidence type="ECO:0000259" key="10">
    <source>
        <dbReference type="PROSITE" id="PS50109"/>
    </source>
</evidence>
<keyword evidence="4" id="KW-0808">Transferase</keyword>
<dbReference type="PANTHER" id="PTHR42878">
    <property type="entry name" value="TWO-COMPONENT HISTIDINE KINASE"/>
    <property type="match status" value="1"/>
</dbReference>
<evidence type="ECO:0000256" key="8">
    <source>
        <dbReference type="ARBA" id="ARBA00023012"/>
    </source>
</evidence>
<keyword evidence="9" id="KW-0812">Transmembrane</keyword>
<dbReference type="SMART" id="SM00388">
    <property type="entry name" value="HisKA"/>
    <property type="match status" value="1"/>
</dbReference>
<accession>A0ABV7RQD0</accession>
<feature type="transmembrane region" description="Helical" evidence="9">
    <location>
        <begin position="21"/>
        <end position="42"/>
    </location>
</feature>
<dbReference type="EC" id="2.7.13.3" evidence="2"/>
<dbReference type="Gene3D" id="3.30.565.10">
    <property type="entry name" value="Histidine kinase-like ATPase, C-terminal domain"/>
    <property type="match status" value="1"/>
</dbReference>
<dbReference type="InterPro" id="IPR003661">
    <property type="entry name" value="HisK_dim/P_dom"/>
</dbReference>
<dbReference type="PROSITE" id="PS50109">
    <property type="entry name" value="HIS_KIN"/>
    <property type="match status" value="1"/>
</dbReference>
<evidence type="ECO:0000256" key="4">
    <source>
        <dbReference type="ARBA" id="ARBA00022679"/>
    </source>
</evidence>
<dbReference type="EMBL" id="JBHRXK010000004">
    <property type="protein sequence ID" value="MFC3551575.1"/>
    <property type="molecule type" value="Genomic_DNA"/>
</dbReference>
<dbReference type="Pfam" id="PF02518">
    <property type="entry name" value="HATPase_c"/>
    <property type="match status" value="1"/>
</dbReference>
<gene>
    <name evidence="11" type="ORF">ACFOLC_11200</name>
</gene>
<proteinExistence type="predicted"/>
<dbReference type="SUPFAM" id="SSF47384">
    <property type="entry name" value="Homodimeric domain of signal transducing histidine kinase"/>
    <property type="match status" value="1"/>
</dbReference>
<feature type="transmembrane region" description="Helical" evidence="9">
    <location>
        <begin position="131"/>
        <end position="148"/>
    </location>
</feature>
<evidence type="ECO:0000256" key="2">
    <source>
        <dbReference type="ARBA" id="ARBA00012438"/>
    </source>
</evidence>
<dbReference type="PANTHER" id="PTHR42878:SF7">
    <property type="entry name" value="SENSOR HISTIDINE KINASE GLRK"/>
    <property type="match status" value="1"/>
</dbReference>
<name>A0ABV7RQD0_9GAMM</name>
<dbReference type="PRINTS" id="PR00344">
    <property type="entry name" value="BCTRLSENSOR"/>
</dbReference>
<keyword evidence="7" id="KW-0067">ATP-binding</keyword>
<evidence type="ECO:0000256" key="5">
    <source>
        <dbReference type="ARBA" id="ARBA00022741"/>
    </source>
</evidence>
<keyword evidence="3" id="KW-0597">Phosphoprotein</keyword>
<dbReference type="InterPro" id="IPR050351">
    <property type="entry name" value="BphY/WalK/GraS-like"/>
</dbReference>
<feature type="transmembrane region" description="Helical" evidence="9">
    <location>
        <begin position="160"/>
        <end position="178"/>
    </location>
</feature>
<dbReference type="CDD" id="cd00082">
    <property type="entry name" value="HisKA"/>
    <property type="match status" value="1"/>
</dbReference>
<feature type="transmembrane region" description="Helical" evidence="9">
    <location>
        <begin position="54"/>
        <end position="74"/>
    </location>
</feature>
<evidence type="ECO:0000256" key="9">
    <source>
        <dbReference type="SAM" id="Phobius"/>
    </source>
</evidence>
<dbReference type="Pfam" id="PF00512">
    <property type="entry name" value="HisKA"/>
    <property type="match status" value="1"/>
</dbReference>
<dbReference type="Proteomes" id="UP001595740">
    <property type="component" value="Unassembled WGS sequence"/>
</dbReference>
<dbReference type="InterPro" id="IPR036097">
    <property type="entry name" value="HisK_dim/P_sf"/>
</dbReference>
<protein>
    <recommendedName>
        <fullName evidence="2">histidine kinase</fullName>
        <ecNumber evidence="2">2.7.13.3</ecNumber>
    </recommendedName>
</protein>
<comment type="catalytic activity">
    <reaction evidence="1">
        <text>ATP + protein L-histidine = ADP + protein N-phospho-L-histidine.</text>
        <dbReference type="EC" id="2.7.13.3"/>
    </reaction>
</comment>
<dbReference type="SUPFAM" id="SSF55874">
    <property type="entry name" value="ATPase domain of HSP90 chaperone/DNA topoisomerase II/histidine kinase"/>
    <property type="match status" value="1"/>
</dbReference>
<dbReference type="Gene3D" id="1.10.287.130">
    <property type="match status" value="1"/>
</dbReference>
<keyword evidence="5" id="KW-0547">Nucleotide-binding</keyword>
<organism evidence="11 12">
    <name type="scientific">Lysobacter cavernae</name>
    <dbReference type="NCBI Taxonomy" id="1685901"/>
    <lineage>
        <taxon>Bacteria</taxon>
        <taxon>Pseudomonadati</taxon>
        <taxon>Pseudomonadota</taxon>
        <taxon>Gammaproteobacteria</taxon>
        <taxon>Lysobacterales</taxon>
        <taxon>Lysobacteraceae</taxon>
        <taxon>Lysobacter</taxon>
    </lineage>
</organism>
<dbReference type="InterPro" id="IPR005467">
    <property type="entry name" value="His_kinase_dom"/>
</dbReference>
<dbReference type="GO" id="GO:0016301">
    <property type="term" value="F:kinase activity"/>
    <property type="evidence" value="ECO:0007669"/>
    <property type="project" value="UniProtKB-KW"/>
</dbReference>
<evidence type="ECO:0000256" key="7">
    <source>
        <dbReference type="ARBA" id="ARBA00022840"/>
    </source>
</evidence>
<dbReference type="SMART" id="SM00387">
    <property type="entry name" value="HATPase_c"/>
    <property type="match status" value="1"/>
</dbReference>
<dbReference type="InterPro" id="IPR003594">
    <property type="entry name" value="HATPase_dom"/>
</dbReference>
<keyword evidence="9" id="KW-0472">Membrane</keyword>
<reference evidence="12" key="1">
    <citation type="journal article" date="2019" name="Int. J. Syst. Evol. Microbiol.">
        <title>The Global Catalogue of Microorganisms (GCM) 10K type strain sequencing project: providing services to taxonomists for standard genome sequencing and annotation.</title>
        <authorList>
            <consortium name="The Broad Institute Genomics Platform"/>
            <consortium name="The Broad Institute Genome Sequencing Center for Infectious Disease"/>
            <person name="Wu L."/>
            <person name="Ma J."/>
        </authorList>
    </citation>
    <scope>NUCLEOTIDE SEQUENCE [LARGE SCALE GENOMIC DNA]</scope>
    <source>
        <strain evidence="12">KCTC 42875</strain>
    </source>
</reference>
<feature type="domain" description="Histidine kinase" evidence="10">
    <location>
        <begin position="326"/>
        <end position="537"/>
    </location>
</feature>
<keyword evidence="6 11" id="KW-0418">Kinase</keyword>
<evidence type="ECO:0000313" key="11">
    <source>
        <dbReference type="EMBL" id="MFC3551575.1"/>
    </source>
</evidence>